<dbReference type="Proteomes" id="UP000714380">
    <property type="component" value="Unassembled WGS sequence"/>
</dbReference>
<gene>
    <name evidence="2" type="ORF">I9W95_00115</name>
</gene>
<keyword evidence="1" id="KW-0472">Membrane</keyword>
<evidence type="ECO:0000313" key="3">
    <source>
        <dbReference type="Proteomes" id="UP000714380"/>
    </source>
</evidence>
<reference evidence="2 3" key="1">
    <citation type="submission" date="2020-12" db="EMBL/GenBank/DDBJ databases">
        <title>Novel Thalassolituus-related marine hydrocarbonoclastic bacteria mediated algae-derived hydrocarbons mineralization in twilight zone of the northern South China Sea.</title>
        <authorList>
            <person name="Dong C."/>
        </authorList>
    </citation>
    <scope>NUCLEOTIDE SEQUENCE [LARGE SCALE GENOMIC DNA]</scope>
    <source>
        <strain evidence="2 3">IMCC1826</strain>
    </source>
</reference>
<protein>
    <submittedName>
        <fullName evidence="2">Uncharacterized protein</fullName>
    </submittedName>
</protein>
<sequence length="91" mass="10122">MWLRAGSLLFALPAVILLSLYGIEMSALTDCTQSGGHYDFINGVCSDSEQPQISYYQRHTILVNLMMLVSIAGTFAMVWGMMLRGMSRPKD</sequence>
<dbReference type="EMBL" id="JAEDAH010000001">
    <property type="protein sequence ID" value="MCA6062002.1"/>
    <property type="molecule type" value="Genomic_DNA"/>
</dbReference>
<proteinExistence type="predicted"/>
<name>A0ABS7ZJX0_9GAMM</name>
<dbReference type="RefSeq" id="WP_225670423.1">
    <property type="nucleotide sequence ID" value="NZ_JAEDAH010000001.1"/>
</dbReference>
<organism evidence="2 3">
    <name type="scientific">Thalassolituus marinus</name>
    <dbReference type="NCBI Taxonomy" id="671053"/>
    <lineage>
        <taxon>Bacteria</taxon>
        <taxon>Pseudomonadati</taxon>
        <taxon>Pseudomonadota</taxon>
        <taxon>Gammaproteobacteria</taxon>
        <taxon>Oceanospirillales</taxon>
        <taxon>Oceanospirillaceae</taxon>
        <taxon>Thalassolituus</taxon>
    </lineage>
</organism>
<evidence type="ECO:0000256" key="1">
    <source>
        <dbReference type="SAM" id="Phobius"/>
    </source>
</evidence>
<keyword evidence="3" id="KW-1185">Reference proteome</keyword>
<keyword evidence="1" id="KW-0812">Transmembrane</keyword>
<feature type="transmembrane region" description="Helical" evidence="1">
    <location>
        <begin position="61"/>
        <end position="83"/>
    </location>
</feature>
<keyword evidence="1" id="KW-1133">Transmembrane helix</keyword>
<evidence type="ECO:0000313" key="2">
    <source>
        <dbReference type="EMBL" id="MCA6062002.1"/>
    </source>
</evidence>
<accession>A0ABS7ZJX0</accession>
<comment type="caution">
    <text evidence="2">The sequence shown here is derived from an EMBL/GenBank/DDBJ whole genome shotgun (WGS) entry which is preliminary data.</text>
</comment>